<keyword evidence="2" id="KW-1185">Reference proteome</keyword>
<reference evidence="1" key="1">
    <citation type="submission" date="2021-01" db="EMBL/GenBank/DDBJ databases">
        <title>Whole genome shotgun sequence of Actinocatenispora rupis NBRC 107355.</title>
        <authorList>
            <person name="Komaki H."/>
            <person name="Tamura T."/>
        </authorList>
    </citation>
    <scope>NUCLEOTIDE SEQUENCE</scope>
    <source>
        <strain evidence="1">NBRC 107355</strain>
    </source>
</reference>
<name>A0A8J3NCT5_9ACTN</name>
<proteinExistence type="predicted"/>
<organism evidence="1 2">
    <name type="scientific">Actinocatenispora rupis</name>
    <dbReference type="NCBI Taxonomy" id="519421"/>
    <lineage>
        <taxon>Bacteria</taxon>
        <taxon>Bacillati</taxon>
        <taxon>Actinomycetota</taxon>
        <taxon>Actinomycetes</taxon>
        <taxon>Micromonosporales</taxon>
        <taxon>Micromonosporaceae</taxon>
        <taxon>Actinocatenispora</taxon>
    </lineage>
</organism>
<dbReference type="Proteomes" id="UP000612808">
    <property type="component" value="Unassembled WGS sequence"/>
</dbReference>
<dbReference type="AlphaFoldDB" id="A0A8J3NCT5"/>
<evidence type="ECO:0000313" key="1">
    <source>
        <dbReference type="EMBL" id="GID12142.1"/>
    </source>
</evidence>
<protein>
    <submittedName>
        <fullName evidence="1">Uncharacterized protein</fullName>
    </submittedName>
</protein>
<accession>A0A8J3NCT5</accession>
<sequence length="215" mass="23372">MVILRRMGLAVAVGIVPDEETDAEERAERRAEADALAVELAMEGVRWREPERGRVPATRAHVGSFSYSCLHTLRRVYALLDEGRPVTPAAADTAEDDAEVVESVSLMFESHLLNHSDCEGYYVPAEFDDPLFLPPDRVAGGGMVGSCQALLAELRICAPAIGIRLGPDGALSDAEADRVYELPEDDPFSTETMVWLTLHEQCIASIASGRALVFC</sequence>
<evidence type="ECO:0000313" key="2">
    <source>
        <dbReference type="Proteomes" id="UP000612808"/>
    </source>
</evidence>
<dbReference type="EMBL" id="BOMB01000017">
    <property type="protein sequence ID" value="GID12142.1"/>
    <property type="molecule type" value="Genomic_DNA"/>
</dbReference>
<comment type="caution">
    <text evidence="1">The sequence shown here is derived from an EMBL/GenBank/DDBJ whole genome shotgun (WGS) entry which is preliminary data.</text>
</comment>
<gene>
    <name evidence="1" type="ORF">Aru02nite_30310</name>
</gene>